<feature type="non-terminal residue" evidence="11">
    <location>
        <position position="177"/>
    </location>
</feature>
<dbReference type="AlphaFoldDB" id="A0A061RUD5"/>
<evidence type="ECO:0000256" key="3">
    <source>
        <dbReference type="ARBA" id="ARBA00022676"/>
    </source>
</evidence>
<evidence type="ECO:0000256" key="5">
    <source>
        <dbReference type="ARBA" id="ARBA00022692"/>
    </source>
</evidence>
<name>A0A061RUD5_9CHLO</name>
<dbReference type="InterPro" id="IPR001675">
    <property type="entry name" value="Glyco_trans_29"/>
</dbReference>
<evidence type="ECO:0000256" key="9">
    <source>
        <dbReference type="ARBA" id="ARBA00023136"/>
    </source>
</evidence>
<keyword evidence="10" id="KW-0325">Glycoprotein</keyword>
<dbReference type="GO" id="GO:0000139">
    <property type="term" value="C:Golgi membrane"/>
    <property type="evidence" value="ECO:0007669"/>
    <property type="project" value="UniProtKB-SubCell"/>
</dbReference>
<comment type="similarity">
    <text evidence="2">Belongs to the glycosyltransferase 29 family.</text>
</comment>
<accession>A0A061RUD5</accession>
<evidence type="ECO:0000256" key="2">
    <source>
        <dbReference type="ARBA" id="ARBA00006003"/>
    </source>
</evidence>
<evidence type="ECO:0000256" key="6">
    <source>
        <dbReference type="ARBA" id="ARBA00022968"/>
    </source>
</evidence>
<gene>
    <name evidence="11" type="ORF">TSPGSL018_26764</name>
</gene>
<keyword evidence="8" id="KW-0333">Golgi apparatus</keyword>
<dbReference type="Pfam" id="PF00777">
    <property type="entry name" value="Glyco_transf_29"/>
    <property type="match status" value="1"/>
</dbReference>
<dbReference type="PANTHER" id="PTHR11987">
    <property type="entry name" value="ALPHA-2,8-SIALYLTRANSFERASE"/>
    <property type="match status" value="1"/>
</dbReference>
<evidence type="ECO:0000256" key="1">
    <source>
        <dbReference type="ARBA" id="ARBA00004323"/>
    </source>
</evidence>
<protein>
    <submittedName>
        <fullName evidence="11">Beta-galactoside alpha--sialyltransferase 2</fullName>
    </submittedName>
</protein>
<dbReference type="Gene3D" id="3.90.1480.20">
    <property type="entry name" value="Glycosyl transferase family 29"/>
    <property type="match status" value="1"/>
</dbReference>
<organism evidence="11">
    <name type="scientific">Tetraselmis sp. GSL018</name>
    <dbReference type="NCBI Taxonomy" id="582737"/>
    <lineage>
        <taxon>Eukaryota</taxon>
        <taxon>Viridiplantae</taxon>
        <taxon>Chlorophyta</taxon>
        <taxon>core chlorophytes</taxon>
        <taxon>Chlorodendrophyceae</taxon>
        <taxon>Chlorodendrales</taxon>
        <taxon>Chlorodendraceae</taxon>
        <taxon>Tetraselmis</taxon>
    </lineage>
</organism>
<keyword evidence="7" id="KW-1133">Transmembrane helix</keyword>
<keyword evidence="5" id="KW-0812">Transmembrane</keyword>
<proteinExistence type="inferred from homology"/>
<keyword evidence="4 11" id="KW-0808">Transferase</keyword>
<dbReference type="EMBL" id="GBEZ01011665">
    <property type="protein sequence ID" value="JAC74141.1"/>
    <property type="molecule type" value="Transcribed_RNA"/>
</dbReference>
<sequence length="177" mass="18667">DNTSEYRYGSCAVVGNSGALKSSNMGSAIDSHEAVIRVNQAPTEGYERDVGSRATIRVLNSAWGQSYLSHPQADRLITGVQAGELLVPTRIGAINFVRLCEKLRHARGGPAPLLLSNTVVADARLALDVFRLQSQRRSLLHSLATSKSPNGGSVYKGGQAPSTGLLAVVLGLRLCGA</sequence>
<feature type="non-terminal residue" evidence="11">
    <location>
        <position position="1"/>
    </location>
</feature>
<evidence type="ECO:0000256" key="8">
    <source>
        <dbReference type="ARBA" id="ARBA00023034"/>
    </source>
</evidence>
<dbReference type="InterPro" id="IPR038578">
    <property type="entry name" value="GT29-like_sf"/>
</dbReference>
<keyword evidence="9" id="KW-0472">Membrane</keyword>
<dbReference type="PANTHER" id="PTHR11987:SF36">
    <property type="entry name" value="SIA-ALPHA-2,3-GAL-BETA-1,4-GLCNAC-R:ALPHA 2,8-SIALYLTRANSFERASE"/>
    <property type="match status" value="1"/>
</dbReference>
<comment type="subcellular location">
    <subcellularLocation>
        <location evidence="1">Golgi apparatus membrane</location>
        <topology evidence="1">Single-pass type II membrane protein</topology>
    </subcellularLocation>
</comment>
<evidence type="ECO:0000313" key="11">
    <source>
        <dbReference type="EMBL" id="JAC74141.1"/>
    </source>
</evidence>
<dbReference type="InterPro" id="IPR050943">
    <property type="entry name" value="Glycosyltr_29_Sialyltrsf"/>
</dbReference>
<dbReference type="GO" id="GO:0008373">
    <property type="term" value="F:sialyltransferase activity"/>
    <property type="evidence" value="ECO:0007669"/>
    <property type="project" value="InterPro"/>
</dbReference>
<reference evidence="11" key="1">
    <citation type="submission" date="2014-05" db="EMBL/GenBank/DDBJ databases">
        <title>The transcriptome of the halophilic microalga Tetraselmis sp. GSL018 isolated from the Great Salt Lake, Utah.</title>
        <authorList>
            <person name="Jinkerson R.E."/>
            <person name="D'Adamo S."/>
            <person name="Posewitz M.C."/>
        </authorList>
    </citation>
    <scope>NUCLEOTIDE SEQUENCE</scope>
    <source>
        <strain evidence="11">GSL018</strain>
    </source>
</reference>
<evidence type="ECO:0000256" key="4">
    <source>
        <dbReference type="ARBA" id="ARBA00022679"/>
    </source>
</evidence>
<dbReference type="CDD" id="cd19952">
    <property type="entry name" value="GT29"/>
    <property type="match status" value="1"/>
</dbReference>
<keyword evidence="3 11" id="KW-0328">Glycosyltransferase</keyword>
<keyword evidence="6" id="KW-0735">Signal-anchor</keyword>
<evidence type="ECO:0000256" key="10">
    <source>
        <dbReference type="ARBA" id="ARBA00023180"/>
    </source>
</evidence>
<evidence type="ECO:0000256" key="7">
    <source>
        <dbReference type="ARBA" id="ARBA00022989"/>
    </source>
</evidence>